<dbReference type="STRING" id="1940790.L21SP3_00275"/>
<dbReference type="CDD" id="cd00775">
    <property type="entry name" value="LysRS_core"/>
    <property type="match status" value="1"/>
</dbReference>
<dbReference type="EC" id="6.1.1.6" evidence="8"/>
<comment type="similarity">
    <text evidence="1 8">Belongs to the class-II aminoacyl-tRNA synthetase family.</text>
</comment>
<dbReference type="GO" id="GO:0004824">
    <property type="term" value="F:lysine-tRNA ligase activity"/>
    <property type="evidence" value="ECO:0007669"/>
    <property type="project" value="UniProtKB-UniRule"/>
</dbReference>
<evidence type="ECO:0000313" key="11">
    <source>
        <dbReference type="EMBL" id="AQQ08494.1"/>
    </source>
</evidence>
<dbReference type="GO" id="GO:0005829">
    <property type="term" value="C:cytosol"/>
    <property type="evidence" value="ECO:0007669"/>
    <property type="project" value="TreeGrafter"/>
</dbReference>
<keyword evidence="12" id="KW-1185">Reference proteome</keyword>
<dbReference type="Pfam" id="PF01336">
    <property type="entry name" value="tRNA_anti-codon"/>
    <property type="match status" value="1"/>
</dbReference>
<keyword evidence="6 8" id="KW-0030">Aminoacyl-tRNA synthetase</keyword>
<keyword evidence="8" id="KW-0648">Protein biosynthesis</keyword>
<gene>
    <name evidence="8 11" type="primary">lysS</name>
    <name evidence="11" type="ORF">L21SP3_00275</name>
</gene>
<feature type="domain" description="Aminoacyl-transfer RNA synthetases class-II family profile" evidence="10">
    <location>
        <begin position="168"/>
        <end position="479"/>
    </location>
</feature>
<dbReference type="PANTHER" id="PTHR42918:SF15">
    <property type="entry name" value="LYSINE--TRNA LIGASE, CHLOROPLASTIC_MITOCHONDRIAL"/>
    <property type="match status" value="1"/>
</dbReference>
<evidence type="ECO:0000256" key="1">
    <source>
        <dbReference type="ARBA" id="ARBA00008226"/>
    </source>
</evidence>
<dbReference type="InterPro" id="IPR006195">
    <property type="entry name" value="aa-tRNA-synth_II"/>
</dbReference>
<dbReference type="KEGG" id="pbu:L21SP3_00275"/>
<dbReference type="SUPFAM" id="SSF55681">
    <property type="entry name" value="Class II aaRS and biotin synthetases"/>
    <property type="match status" value="1"/>
</dbReference>
<keyword evidence="8" id="KW-0963">Cytoplasm</keyword>
<keyword evidence="5 8" id="KW-0067">ATP-binding</keyword>
<accession>A0A1Q2HMK6</accession>
<dbReference type="Proteomes" id="UP000188273">
    <property type="component" value="Chromosome"/>
</dbReference>
<dbReference type="GO" id="GO:0000287">
    <property type="term" value="F:magnesium ion binding"/>
    <property type="evidence" value="ECO:0007669"/>
    <property type="project" value="UniProtKB-UniRule"/>
</dbReference>
<dbReference type="GO" id="GO:0000049">
    <property type="term" value="F:tRNA binding"/>
    <property type="evidence" value="ECO:0007669"/>
    <property type="project" value="TreeGrafter"/>
</dbReference>
<keyword evidence="4 8" id="KW-0547">Nucleotide-binding</keyword>
<evidence type="ECO:0000256" key="8">
    <source>
        <dbReference type="HAMAP-Rule" id="MF_00252"/>
    </source>
</evidence>
<dbReference type="PANTHER" id="PTHR42918">
    <property type="entry name" value="LYSYL-TRNA SYNTHETASE"/>
    <property type="match status" value="1"/>
</dbReference>
<keyword evidence="2 8" id="KW-0436">Ligase</keyword>
<dbReference type="InterPro" id="IPR004365">
    <property type="entry name" value="NA-bd_OB_tRNA"/>
</dbReference>
<evidence type="ECO:0000256" key="5">
    <source>
        <dbReference type="ARBA" id="ARBA00022840"/>
    </source>
</evidence>
<dbReference type="PRINTS" id="PR00982">
    <property type="entry name" value="TRNASYNTHLYS"/>
</dbReference>
<dbReference type="GO" id="GO:0005524">
    <property type="term" value="F:ATP binding"/>
    <property type="evidence" value="ECO:0007669"/>
    <property type="project" value="UniProtKB-UniRule"/>
</dbReference>
<evidence type="ECO:0000256" key="2">
    <source>
        <dbReference type="ARBA" id="ARBA00022598"/>
    </source>
</evidence>
<dbReference type="InterPro" id="IPR044136">
    <property type="entry name" value="Lys-tRNA-ligase_II_N"/>
</dbReference>
<evidence type="ECO:0000256" key="9">
    <source>
        <dbReference type="RuleBase" id="RU000336"/>
    </source>
</evidence>
<evidence type="ECO:0000256" key="3">
    <source>
        <dbReference type="ARBA" id="ARBA00022723"/>
    </source>
</evidence>
<proteinExistence type="inferred from homology"/>
<dbReference type="PROSITE" id="PS50862">
    <property type="entry name" value="AA_TRNA_LIGASE_II"/>
    <property type="match status" value="1"/>
</dbReference>
<dbReference type="InterPro" id="IPR045864">
    <property type="entry name" value="aa-tRNA-synth_II/BPL/LPL"/>
</dbReference>
<feature type="binding site" evidence="8">
    <location>
        <position position="394"/>
    </location>
    <ligand>
        <name>Mg(2+)</name>
        <dbReference type="ChEBI" id="CHEBI:18420"/>
        <label>1</label>
    </ligand>
</feature>
<comment type="catalytic activity">
    <reaction evidence="7 8 9">
        <text>tRNA(Lys) + L-lysine + ATP = L-lysyl-tRNA(Lys) + AMP + diphosphate</text>
        <dbReference type="Rhea" id="RHEA:20792"/>
        <dbReference type="Rhea" id="RHEA-COMP:9696"/>
        <dbReference type="Rhea" id="RHEA-COMP:9697"/>
        <dbReference type="ChEBI" id="CHEBI:30616"/>
        <dbReference type="ChEBI" id="CHEBI:32551"/>
        <dbReference type="ChEBI" id="CHEBI:33019"/>
        <dbReference type="ChEBI" id="CHEBI:78442"/>
        <dbReference type="ChEBI" id="CHEBI:78529"/>
        <dbReference type="ChEBI" id="CHEBI:456215"/>
        <dbReference type="EC" id="6.1.1.6"/>
    </reaction>
</comment>
<dbReference type="CDD" id="cd04322">
    <property type="entry name" value="LysRS_N"/>
    <property type="match status" value="1"/>
</dbReference>
<dbReference type="HAMAP" id="MF_00252">
    <property type="entry name" value="Lys_tRNA_synth_class2"/>
    <property type="match status" value="1"/>
</dbReference>
<evidence type="ECO:0000256" key="7">
    <source>
        <dbReference type="ARBA" id="ARBA00048573"/>
    </source>
</evidence>
<dbReference type="InterPro" id="IPR004364">
    <property type="entry name" value="Aa-tRNA-synt_II"/>
</dbReference>
<dbReference type="InterPro" id="IPR012340">
    <property type="entry name" value="NA-bd_OB-fold"/>
</dbReference>
<comment type="subcellular location">
    <subcellularLocation>
        <location evidence="8">Cytoplasm</location>
    </subcellularLocation>
</comment>
<comment type="subunit">
    <text evidence="8">Homodimer.</text>
</comment>
<dbReference type="NCBIfam" id="TIGR00499">
    <property type="entry name" value="lysS_bact"/>
    <property type="match status" value="1"/>
</dbReference>
<reference evidence="12" key="1">
    <citation type="submission" date="2017-02" db="EMBL/GenBank/DDBJ databases">
        <title>Comparative genomics and description of representatives of a novel lineage of planctomycetes thriving in anoxic sediments.</title>
        <authorList>
            <person name="Spring S."/>
            <person name="Bunk B."/>
            <person name="Sproer C."/>
            <person name="Klenk H.-P."/>
        </authorList>
    </citation>
    <scope>NUCLEOTIDE SEQUENCE [LARGE SCALE GENOMIC DNA]</scope>
    <source>
        <strain evidence="12">L21-RPul-D3</strain>
    </source>
</reference>
<dbReference type="AlphaFoldDB" id="A0A1Q2HMK6"/>
<dbReference type="Pfam" id="PF00152">
    <property type="entry name" value="tRNA-synt_2"/>
    <property type="match status" value="1"/>
</dbReference>
<keyword evidence="3 8" id="KW-0479">Metal-binding</keyword>
<comment type="cofactor">
    <cofactor evidence="8 9">
        <name>Mg(2+)</name>
        <dbReference type="ChEBI" id="CHEBI:18420"/>
    </cofactor>
    <text evidence="8 9">Binds 3 Mg(2+) ions per subunit.</text>
</comment>
<dbReference type="EMBL" id="CP019633">
    <property type="protein sequence ID" value="AQQ08494.1"/>
    <property type="molecule type" value="Genomic_DNA"/>
</dbReference>
<dbReference type="RefSeq" id="WP_077538843.1">
    <property type="nucleotide sequence ID" value="NZ_CP019633.1"/>
</dbReference>
<protein>
    <recommendedName>
        <fullName evidence="8">Lysine--tRNA ligase</fullName>
        <ecNumber evidence="8">6.1.1.6</ecNumber>
    </recommendedName>
    <alternativeName>
        <fullName evidence="8">Lysyl-tRNA synthetase</fullName>
        <shortName evidence="8">LysRS</shortName>
    </alternativeName>
</protein>
<dbReference type="GO" id="GO:0006430">
    <property type="term" value="P:lysyl-tRNA aminoacylation"/>
    <property type="evidence" value="ECO:0007669"/>
    <property type="project" value="UniProtKB-UniRule"/>
</dbReference>
<evidence type="ECO:0000256" key="4">
    <source>
        <dbReference type="ARBA" id="ARBA00022741"/>
    </source>
</evidence>
<feature type="binding site" evidence="8">
    <location>
        <position position="401"/>
    </location>
    <ligand>
        <name>Mg(2+)</name>
        <dbReference type="ChEBI" id="CHEBI:18420"/>
        <label>1</label>
    </ligand>
</feature>
<sequence>MSESVDQLTEQRKAKLAKLRELGIDPYGSRVEGVEPSAGIRERYIEDSEDQKAKAAGRIVLLRDIGKLIFITLRDSSGTIQIGLSKKRVQEEQWPVAKSLDLGDILFADGQLGRTKTGELTIWAEEIKILSKALIQPPEKFHGLQDRDLRYRQRYVDLWANPDVMQKFKKRSDIIASIRSMLIEKGFYEVETPMMQSVAGGAAAKPFITHHNTLDIDMYLRIAPELYLKRLLVGGFEKVFEINRSYRNEGLSTRHNPEFTMMELYQAYSDYLGMMDITEELVSNIIEKHCECRKLTYADMEIDFTTPWRRARYADLLKEHSGCDIEDISAVRRKAGELGINEAGMDDAVVINELFEQTVEQHLVNPTFVMDYPAAICPLTKQKSDNPNIAERFELFCAKMEVGNAYTELNDPEVQRKNFMTQLKGEEDSMAKMDEDFITALEYGMPPAGGLGIGIDRLIMLITDSPSIRDVILFPTLKPQSQNT</sequence>
<dbReference type="InterPro" id="IPR002313">
    <property type="entry name" value="Lys-tRNA-ligase_II"/>
</dbReference>
<dbReference type="Gene3D" id="3.30.930.10">
    <property type="entry name" value="Bira Bifunctional Protein, Domain 2"/>
    <property type="match status" value="1"/>
</dbReference>
<name>A0A1Q2HMK6_9BACT</name>
<dbReference type="Gene3D" id="2.40.50.140">
    <property type="entry name" value="Nucleic acid-binding proteins"/>
    <property type="match status" value="1"/>
</dbReference>
<dbReference type="OrthoDB" id="9802326at2"/>
<evidence type="ECO:0000259" key="10">
    <source>
        <dbReference type="PROSITE" id="PS50862"/>
    </source>
</evidence>
<feature type="binding site" evidence="8">
    <location>
        <position position="401"/>
    </location>
    <ligand>
        <name>Mg(2+)</name>
        <dbReference type="ChEBI" id="CHEBI:18420"/>
        <label>2</label>
    </ligand>
</feature>
<evidence type="ECO:0000256" key="6">
    <source>
        <dbReference type="ARBA" id="ARBA00023146"/>
    </source>
</evidence>
<dbReference type="SUPFAM" id="SSF50249">
    <property type="entry name" value="Nucleic acid-binding proteins"/>
    <property type="match status" value="1"/>
</dbReference>
<evidence type="ECO:0000313" key="12">
    <source>
        <dbReference type="Proteomes" id="UP000188273"/>
    </source>
</evidence>
<keyword evidence="8 9" id="KW-0460">Magnesium</keyword>
<organism evidence="11 12">
    <name type="scientific">Sedimentisphaera cyanobacteriorum</name>
    <dbReference type="NCBI Taxonomy" id="1940790"/>
    <lineage>
        <taxon>Bacteria</taxon>
        <taxon>Pseudomonadati</taxon>
        <taxon>Planctomycetota</taxon>
        <taxon>Phycisphaerae</taxon>
        <taxon>Sedimentisphaerales</taxon>
        <taxon>Sedimentisphaeraceae</taxon>
        <taxon>Sedimentisphaera</taxon>
    </lineage>
</organism>
<dbReference type="InterPro" id="IPR018149">
    <property type="entry name" value="Lys-tRNA-synth_II_C"/>
</dbReference>
<dbReference type="NCBIfam" id="NF001756">
    <property type="entry name" value="PRK00484.1"/>
    <property type="match status" value="1"/>
</dbReference>